<reference evidence="4" key="1">
    <citation type="submission" date="2022-04" db="EMBL/GenBank/DDBJ databases">
        <title>Carnegiea gigantea Genome sequencing and assembly v2.</title>
        <authorList>
            <person name="Copetti D."/>
            <person name="Sanderson M.J."/>
            <person name="Burquez A."/>
            <person name="Wojciechowski M.F."/>
        </authorList>
    </citation>
    <scope>NUCLEOTIDE SEQUENCE</scope>
    <source>
        <strain evidence="4">SGP5-SGP5p</strain>
        <tissue evidence="4">Aerial part</tissue>
    </source>
</reference>
<feature type="repeat" description="PPR" evidence="2">
    <location>
        <begin position="339"/>
        <end position="373"/>
    </location>
</feature>
<dbReference type="PANTHER" id="PTHR47926">
    <property type="entry name" value="PENTATRICOPEPTIDE REPEAT-CONTAINING PROTEIN"/>
    <property type="match status" value="1"/>
</dbReference>
<feature type="repeat" description="PPR" evidence="2">
    <location>
        <begin position="101"/>
        <end position="135"/>
    </location>
</feature>
<evidence type="ECO:0000256" key="3">
    <source>
        <dbReference type="SAM" id="MobiDB-lite"/>
    </source>
</evidence>
<dbReference type="GO" id="GO:0009451">
    <property type="term" value="P:RNA modification"/>
    <property type="evidence" value="ECO:0007669"/>
    <property type="project" value="InterPro"/>
</dbReference>
<dbReference type="SUPFAM" id="SSF48452">
    <property type="entry name" value="TPR-like"/>
    <property type="match status" value="1"/>
</dbReference>
<dbReference type="InterPro" id="IPR002885">
    <property type="entry name" value="PPR_rpt"/>
</dbReference>
<evidence type="ECO:0000256" key="2">
    <source>
        <dbReference type="PROSITE-ProRule" id="PRU00708"/>
    </source>
</evidence>
<dbReference type="FunFam" id="1.25.40.10:FF:000090">
    <property type="entry name" value="Pentatricopeptide repeat-containing protein, chloroplastic"/>
    <property type="match status" value="1"/>
</dbReference>
<dbReference type="EMBL" id="JAKOGI010000177">
    <property type="protein sequence ID" value="KAJ8441059.1"/>
    <property type="molecule type" value="Genomic_DNA"/>
</dbReference>
<keyword evidence="1" id="KW-0677">Repeat</keyword>
<dbReference type="OrthoDB" id="1862136at2759"/>
<evidence type="ECO:0000256" key="1">
    <source>
        <dbReference type="ARBA" id="ARBA00022737"/>
    </source>
</evidence>
<dbReference type="PANTHER" id="PTHR47926:SF500">
    <property type="entry name" value="REPEAT-CONTAINING PROTEIN, PUTATIVE-RELATED"/>
    <property type="match status" value="1"/>
</dbReference>
<dbReference type="FunFam" id="1.25.40.10:FF:000427">
    <property type="entry name" value="Pentatricopeptide repeat-containing protein chloroplastic"/>
    <property type="match status" value="1"/>
</dbReference>
<name>A0A9Q1QGL2_9CARY</name>
<dbReference type="Pfam" id="PF13041">
    <property type="entry name" value="PPR_2"/>
    <property type="match status" value="3"/>
</dbReference>
<dbReference type="InterPro" id="IPR046848">
    <property type="entry name" value="E_motif"/>
</dbReference>
<dbReference type="Proteomes" id="UP001153076">
    <property type="component" value="Unassembled WGS sequence"/>
</dbReference>
<evidence type="ECO:0000313" key="5">
    <source>
        <dbReference type="Proteomes" id="UP001153076"/>
    </source>
</evidence>
<comment type="caution">
    <text evidence="4">The sequence shown here is derived from an EMBL/GenBank/DDBJ whole genome shotgun (WGS) entry which is preliminary data.</text>
</comment>
<dbReference type="Gene3D" id="1.25.40.10">
    <property type="entry name" value="Tetratricopeptide repeat domain"/>
    <property type="match status" value="2"/>
</dbReference>
<dbReference type="InterPro" id="IPR046960">
    <property type="entry name" value="PPR_At4g14850-like_plant"/>
</dbReference>
<accession>A0A9Q1QGL2</accession>
<evidence type="ECO:0008006" key="6">
    <source>
        <dbReference type="Google" id="ProtNLM"/>
    </source>
</evidence>
<dbReference type="Pfam" id="PF01535">
    <property type="entry name" value="PPR"/>
    <property type="match status" value="2"/>
</dbReference>
<dbReference type="AlphaFoldDB" id="A0A9Q1QGL2"/>
<feature type="repeat" description="PPR" evidence="2">
    <location>
        <begin position="304"/>
        <end position="338"/>
    </location>
</feature>
<evidence type="ECO:0000313" key="4">
    <source>
        <dbReference type="EMBL" id="KAJ8441059.1"/>
    </source>
</evidence>
<dbReference type="NCBIfam" id="TIGR00756">
    <property type="entry name" value="PPR"/>
    <property type="match status" value="3"/>
</dbReference>
<gene>
    <name evidence="4" type="ORF">Cgig2_020350</name>
</gene>
<feature type="region of interest" description="Disordered" evidence="3">
    <location>
        <begin position="683"/>
        <end position="746"/>
    </location>
</feature>
<dbReference type="PROSITE" id="PS51375">
    <property type="entry name" value="PPR"/>
    <property type="match status" value="4"/>
</dbReference>
<sequence length="865" mass="93930">MNGLVRRWGITFLLRERFIPIRFMFGGELRSVHVRDSYDYTHLLRQCRTARSLKPTHAQIIIGGYGQNPFVATKLVGKYTELATSSMEDARKVFDKLPERDVFLWNMVIQGYSKYGPFEEALISFDQMQAAAVAANRYTFPFVLKACGRIQQIDKGQAIHGQILKSGLDSDLFVCNALVAFYGKCQAVGSSRRVFDAMSQKDIVSWNSMISAYVVNGLSREALDLFHIMLDDRTISPDNATLVAILPACAQESAIREGLWIHSYIVKSCMELGAALGSGLITMYANSGRLKSAKLIFDQVSNKNIVVWNTMIRAYGTHGHADEALKLFSQLLGTGLHPDGLIFLCLLSACSHAGMVAAGSEIFKKMEEYGVERTREHYACMIDLYSRAGLIDKAIGFINTMPVTAGKDAYGALLGACRIHGNIEVAEAAAKKLFDLDPENAGRYLILVKIYEDAGRYENAARLRKALREKNIRRPVGYSAIEVDYALHTFGVEDESHPFKEQIFDTLHKLEMVIEDESSAEEVTVNCVGGVKNAWLIISPHKPQEDQILSQDKCLEISHTTCSRYCVDETVAVGGLIIPDEEEDSDSFLGLVLEEVPQSEVAAPRQGLGGLADEPDLVKHGPPHYVDQMVGFGDGVADVLPALVLLVDCPCCIAVELDLRQEAVPGVGVLVEGDAVALPEREVGAGDSSPGYPPGVHGVDLAGGEPHLDLDGRVRLGGLPGGTQDGEPPGDLLPGRDAGRREGHGANEVCPEDVVILDLDLQVVHRVGHGDQEPLVPRGVGAVGDDTGACQRGLWDHNRRIRIAGDHAPLVLVLLGIVLLMGNRGPGGGGAAVAREAPADAARGDVLVWKTTGSYNLHLQISMQV</sequence>
<organism evidence="4 5">
    <name type="scientific">Carnegiea gigantea</name>
    <dbReference type="NCBI Taxonomy" id="171969"/>
    <lineage>
        <taxon>Eukaryota</taxon>
        <taxon>Viridiplantae</taxon>
        <taxon>Streptophyta</taxon>
        <taxon>Embryophyta</taxon>
        <taxon>Tracheophyta</taxon>
        <taxon>Spermatophyta</taxon>
        <taxon>Magnoliopsida</taxon>
        <taxon>eudicotyledons</taxon>
        <taxon>Gunneridae</taxon>
        <taxon>Pentapetalae</taxon>
        <taxon>Caryophyllales</taxon>
        <taxon>Cactineae</taxon>
        <taxon>Cactaceae</taxon>
        <taxon>Cactoideae</taxon>
        <taxon>Echinocereeae</taxon>
        <taxon>Carnegiea</taxon>
    </lineage>
</organism>
<feature type="repeat" description="PPR" evidence="2">
    <location>
        <begin position="202"/>
        <end position="236"/>
    </location>
</feature>
<keyword evidence="5" id="KW-1185">Reference proteome</keyword>
<protein>
    <recommendedName>
        <fullName evidence="6">Pentatricopeptide repeat-containing protein</fullName>
    </recommendedName>
</protein>
<dbReference type="InterPro" id="IPR011990">
    <property type="entry name" value="TPR-like_helical_dom_sf"/>
</dbReference>
<dbReference type="Pfam" id="PF20431">
    <property type="entry name" value="E_motif"/>
    <property type="match status" value="1"/>
</dbReference>
<proteinExistence type="predicted"/>
<dbReference type="GO" id="GO:0003723">
    <property type="term" value="F:RNA binding"/>
    <property type="evidence" value="ECO:0007669"/>
    <property type="project" value="InterPro"/>
</dbReference>